<protein>
    <submittedName>
        <fullName evidence="1">Uncharacterized protein</fullName>
    </submittedName>
</protein>
<reference evidence="1 2" key="1">
    <citation type="submission" date="2006-02" db="EMBL/GenBank/DDBJ databases">
        <authorList>
            <person name="Pinhassi J."/>
            <person name="Pedros-Alio C."/>
            <person name="Ferriera S."/>
            <person name="Johnson J."/>
            <person name="Kravitz S."/>
            <person name="Halpern A."/>
            <person name="Remington K."/>
            <person name="Beeson K."/>
            <person name="Tran B."/>
            <person name="Rogers Y.-H."/>
            <person name="Friedman R."/>
            <person name="Venter J.C."/>
        </authorList>
    </citation>
    <scope>NUCLEOTIDE SEQUENCE [LARGE SCALE GENOMIC DNA]</scope>
    <source>
        <strain evidence="1 2">MED92</strain>
    </source>
</reference>
<keyword evidence="2" id="KW-1185">Reference proteome</keyword>
<dbReference type="RefSeq" id="WP_007021249.1">
    <property type="nucleotide sequence ID" value="NZ_CH724125.1"/>
</dbReference>
<proteinExistence type="predicted"/>
<dbReference type="Proteomes" id="UP000002171">
    <property type="component" value="Unassembled WGS sequence"/>
</dbReference>
<dbReference type="OrthoDB" id="6120133at2"/>
<sequence>MSIWPELQGKGLVQHGCLLQQGEVKQSSFPVEMKKHLAVAKQSLLYIFKNVAKNAKGYDEAHMEVGHFHFSGYLLKKDVILVCFCRSDSNQQHLRKYIEDNREHILALL</sequence>
<dbReference type="AlphaFoldDB" id="A0A7U8C7V2"/>
<evidence type="ECO:0000313" key="2">
    <source>
        <dbReference type="Proteomes" id="UP000002171"/>
    </source>
</evidence>
<dbReference type="EMBL" id="AAOW01000008">
    <property type="protein sequence ID" value="EAR61459.1"/>
    <property type="molecule type" value="Genomic_DNA"/>
</dbReference>
<gene>
    <name evidence="1" type="ORF">MED92_18173</name>
</gene>
<accession>A0A7U8C7V2</accession>
<name>A0A7U8C7V2_NEPCE</name>
<evidence type="ECO:0000313" key="1">
    <source>
        <dbReference type="EMBL" id="EAR61459.1"/>
    </source>
</evidence>
<organism evidence="1 2">
    <name type="scientific">Neptuniibacter caesariensis</name>
    <dbReference type="NCBI Taxonomy" id="207954"/>
    <lineage>
        <taxon>Bacteria</taxon>
        <taxon>Pseudomonadati</taxon>
        <taxon>Pseudomonadota</taxon>
        <taxon>Gammaproteobacteria</taxon>
        <taxon>Oceanospirillales</taxon>
        <taxon>Oceanospirillaceae</taxon>
        <taxon>Neptuniibacter</taxon>
    </lineage>
</organism>
<comment type="caution">
    <text evidence="1">The sequence shown here is derived from an EMBL/GenBank/DDBJ whole genome shotgun (WGS) entry which is preliminary data.</text>
</comment>